<evidence type="ECO:0000313" key="4">
    <source>
        <dbReference type="EMBL" id="GGB24343.1"/>
    </source>
</evidence>
<dbReference type="CDD" id="cd05327">
    <property type="entry name" value="retinol-DH_like_SDR_c_like"/>
    <property type="match status" value="1"/>
</dbReference>
<keyword evidence="5" id="KW-1185">Reference proteome</keyword>
<proteinExistence type="inferred from homology"/>
<dbReference type="PANTHER" id="PTHR24320:SF272">
    <property type="entry name" value="NAD(P)-BINDING ROSSMANN-FOLD SUPERFAMILY PROTEIN"/>
    <property type="match status" value="1"/>
</dbReference>
<protein>
    <recommendedName>
        <fullName evidence="3">Probable oxidoreductase</fullName>
    </recommendedName>
</protein>
<dbReference type="FunFam" id="3.40.50.720:FF:000594">
    <property type="entry name" value="Short-chain oxidoreductase"/>
    <property type="match status" value="1"/>
</dbReference>
<evidence type="ECO:0000256" key="3">
    <source>
        <dbReference type="ARBA" id="ARBA00071493"/>
    </source>
</evidence>
<dbReference type="PANTHER" id="PTHR24320">
    <property type="entry name" value="RETINOL DEHYDROGENASE"/>
    <property type="match status" value="1"/>
</dbReference>
<reference evidence="4" key="1">
    <citation type="journal article" date="2014" name="Int. J. Syst. Evol. Microbiol.">
        <title>Complete genome sequence of Corynebacterium casei LMG S-19264T (=DSM 44701T), isolated from a smear-ripened cheese.</title>
        <authorList>
            <consortium name="US DOE Joint Genome Institute (JGI-PGF)"/>
            <person name="Walter F."/>
            <person name="Albersmeier A."/>
            <person name="Kalinowski J."/>
            <person name="Ruckert C."/>
        </authorList>
    </citation>
    <scope>NUCLEOTIDE SEQUENCE</scope>
    <source>
        <strain evidence="4">CGMCC 1.15448</strain>
    </source>
</reference>
<comment type="caution">
    <text evidence="4">The sequence shown here is derived from an EMBL/GenBank/DDBJ whole genome shotgun (WGS) entry which is preliminary data.</text>
</comment>
<dbReference type="SUPFAM" id="SSF51735">
    <property type="entry name" value="NAD(P)-binding Rossmann-fold domains"/>
    <property type="match status" value="1"/>
</dbReference>
<dbReference type="AlphaFoldDB" id="A0A8J2XUB0"/>
<dbReference type="Proteomes" id="UP000607559">
    <property type="component" value="Unassembled WGS sequence"/>
</dbReference>
<dbReference type="PRINTS" id="PR00081">
    <property type="entry name" value="GDHRDH"/>
</dbReference>
<sequence>MQKQQPIPSGFGAASTAGEVIKGIDLSGKTAIVTGGYAGIGLETTRVLTAAGAKVIVPVRDMAKAEQALKGIAGVEMHQMDLFDPASIDAFAAAFLSTGRPLHILVNNAGIMATPLVRDVRGYESQFATNHLGHFQLVARLWPALVKAGGARVVSVSSWGHRFSPVDFDDPNFLHRPYDRWLAYGQSKTANVLFAVKLDEVGKAAGIRAFSLHPGTIVGTDLSRHISLDDLRRAGALDENDQPILDPSRGLKTVEQGAATSVWCATSPQLEGRGGVYCENCDIAPLIPADKEEEMHKISRPIGSQALGVFSYAVDPVAADRLWKLSETLTAVKALG</sequence>
<dbReference type="GO" id="GO:0016491">
    <property type="term" value="F:oxidoreductase activity"/>
    <property type="evidence" value="ECO:0007669"/>
    <property type="project" value="UniProtKB-KW"/>
</dbReference>
<reference evidence="4" key="2">
    <citation type="submission" date="2020-09" db="EMBL/GenBank/DDBJ databases">
        <authorList>
            <person name="Sun Q."/>
            <person name="Zhou Y."/>
        </authorList>
    </citation>
    <scope>NUCLEOTIDE SEQUENCE</scope>
    <source>
        <strain evidence="4">CGMCC 1.15448</strain>
    </source>
</reference>
<dbReference type="Gene3D" id="3.40.50.720">
    <property type="entry name" value="NAD(P)-binding Rossmann-like Domain"/>
    <property type="match status" value="1"/>
</dbReference>
<accession>A0A8J2XUB0</accession>
<evidence type="ECO:0000313" key="5">
    <source>
        <dbReference type="Proteomes" id="UP000607559"/>
    </source>
</evidence>
<comment type="similarity">
    <text evidence="1">Belongs to the short-chain dehydrogenases/reductases (SDR) family.</text>
</comment>
<dbReference type="NCBIfam" id="NF004845">
    <property type="entry name" value="PRK06196.1"/>
    <property type="match status" value="1"/>
</dbReference>
<evidence type="ECO:0000256" key="1">
    <source>
        <dbReference type="ARBA" id="ARBA00006484"/>
    </source>
</evidence>
<organism evidence="4 5">
    <name type="scientific">Puia dinghuensis</name>
    <dbReference type="NCBI Taxonomy" id="1792502"/>
    <lineage>
        <taxon>Bacteria</taxon>
        <taxon>Pseudomonadati</taxon>
        <taxon>Bacteroidota</taxon>
        <taxon>Chitinophagia</taxon>
        <taxon>Chitinophagales</taxon>
        <taxon>Chitinophagaceae</taxon>
        <taxon>Puia</taxon>
    </lineage>
</organism>
<evidence type="ECO:0000256" key="2">
    <source>
        <dbReference type="ARBA" id="ARBA00023002"/>
    </source>
</evidence>
<name>A0A8J2XUB0_9BACT</name>
<gene>
    <name evidence="4" type="ORF">GCM10011511_55310</name>
</gene>
<dbReference type="RefSeq" id="WP_188937923.1">
    <property type="nucleotide sequence ID" value="NZ_BMJC01000008.1"/>
</dbReference>
<dbReference type="InterPro" id="IPR036291">
    <property type="entry name" value="NAD(P)-bd_dom_sf"/>
</dbReference>
<keyword evidence="2" id="KW-0560">Oxidoreductase</keyword>
<dbReference type="EMBL" id="BMJC01000008">
    <property type="protein sequence ID" value="GGB24343.1"/>
    <property type="molecule type" value="Genomic_DNA"/>
</dbReference>
<dbReference type="InterPro" id="IPR002347">
    <property type="entry name" value="SDR_fam"/>
</dbReference>
<dbReference type="Pfam" id="PF00106">
    <property type="entry name" value="adh_short"/>
    <property type="match status" value="1"/>
</dbReference>